<reference evidence="2 3" key="1">
    <citation type="journal article" date="2019" name="Genome Biol. Evol.">
        <title>Insights into the evolution of the New World diploid cottons (Gossypium, subgenus Houzingenia) based on genome sequencing.</title>
        <authorList>
            <person name="Grover C.E."/>
            <person name="Arick M.A. 2nd"/>
            <person name="Thrash A."/>
            <person name="Conover J.L."/>
            <person name="Sanders W.S."/>
            <person name="Peterson D.G."/>
            <person name="Frelichowski J.E."/>
            <person name="Scheffler J.A."/>
            <person name="Scheffler B.E."/>
            <person name="Wendel J.F."/>
        </authorList>
    </citation>
    <scope>NUCLEOTIDE SEQUENCE [LARGE SCALE GENOMIC DNA]</scope>
    <source>
        <strain evidence="2">5</strain>
        <tissue evidence="2">Leaf</tissue>
    </source>
</reference>
<evidence type="ECO:0000313" key="2">
    <source>
        <dbReference type="EMBL" id="MBA0746459.1"/>
    </source>
</evidence>
<accession>A0A7J9CDA9</accession>
<name>A0A7J9CDA9_GOSGO</name>
<comment type="caution">
    <text evidence="2">The sequence shown here is derived from an EMBL/GenBank/DDBJ whole genome shotgun (WGS) entry which is preliminary data.</text>
</comment>
<protein>
    <recommendedName>
        <fullName evidence="1">DUF4283 domain-containing protein</fullName>
    </recommendedName>
</protein>
<proteinExistence type="predicted"/>
<dbReference type="EMBL" id="JABEZY010000009">
    <property type="protein sequence ID" value="MBA0746459.1"/>
    <property type="molecule type" value="Genomic_DNA"/>
</dbReference>
<dbReference type="InterPro" id="IPR025558">
    <property type="entry name" value="DUF4283"/>
</dbReference>
<dbReference type="AlphaFoldDB" id="A0A7J9CDA9"/>
<evidence type="ECO:0000313" key="3">
    <source>
        <dbReference type="Proteomes" id="UP000593579"/>
    </source>
</evidence>
<organism evidence="2 3">
    <name type="scientific">Gossypium gossypioides</name>
    <name type="common">Mexican cotton</name>
    <name type="synonym">Selera gossypioides</name>
    <dbReference type="NCBI Taxonomy" id="34282"/>
    <lineage>
        <taxon>Eukaryota</taxon>
        <taxon>Viridiplantae</taxon>
        <taxon>Streptophyta</taxon>
        <taxon>Embryophyta</taxon>
        <taxon>Tracheophyta</taxon>
        <taxon>Spermatophyta</taxon>
        <taxon>Magnoliopsida</taxon>
        <taxon>eudicotyledons</taxon>
        <taxon>Gunneridae</taxon>
        <taxon>Pentapetalae</taxon>
        <taxon>rosids</taxon>
        <taxon>malvids</taxon>
        <taxon>Malvales</taxon>
        <taxon>Malvaceae</taxon>
        <taxon>Malvoideae</taxon>
        <taxon>Gossypium</taxon>
    </lineage>
</organism>
<dbReference type="OrthoDB" id="989295at2759"/>
<dbReference type="Pfam" id="PF14111">
    <property type="entry name" value="DUF4283"/>
    <property type="match status" value="1"/>
</dbReference>
<feature type="domain" description="DUF4283" evidence="1">
    <location>
        <begin position="42"/>
        <end position="92"/>
    </location>
</feature>
<dbReference type="Proteomes" id="UP000593579">
    <property type="component" value="Unassembled WGS sequence"/>
</dbReference>
<keyword evidence="3" id="KW-1185">Reference proteome</keyword>
<sequence length="275" mass="31099">MEDYIASFSLEEVEEDSIQLGVESVDNGISYANCFARMFLTSSVVHFQAMRSTLANVWHHIGGVSISDLENDRFLFRFYFKVDVDWVERNGLHGESFCPIRAINPNQEYEFKWDISLCAQSRRTAGWKSWWLVEDGGRQGLSYGNSRNNNRMSNLGDLQDGFVIKSGLGHYVNTVSDSFDDEMAIREEENSSMHNLNRLKHPKTLSFASGGSSNKDSTEASGILLVLDWKGSGVSVVTLMELMLIRMEEVEAYLWVGKVIAMCHIDRTLDGILIL</sequence>
<evidence type="ECO:0000259" key="1">
    <source>
        <dbReference type="Pfam" id="PF14111"/>
    </source>
</evidence>
<gene>
    <name evidence="2" type="ORF">Gogos_008980</name>
</gene>